<comment type="caution">
    <text evidence="3">The sequence shown here is derived from an EMBL/GenBank/DDBJ whole genome shotgun (WGS) entry which is preliminary data.</text>
</comment>
<proteinExistence type="predicted"/>
<sequence length="259" mass="30511">MFYPDYNYITDKLPISEKNKRIEDYLLHTLEIYQKSLDWNRKTMDQKKLCLQSWPECPAPLTLPISYVTDNGTQTDNKDHESLLDQLPPSMKKDVWLRLTNCKNRPLTEEQKIKFEANTSSDGSSTLSRLDGFEKQLEEREALLKQKENNIKNTIEVQHQLEDQHNSRSGDLERQYKSRIATLDKSIIVKDKEIGKLSSTISQLKNDKKDIKKSAERRDSTIEPNSYFSHHDTKLWTGKREDAKNDINIRKKYTFRMRV</sequence>
<dbReference type="OrthoDB" id="2398639at2759"/>
<protein>
    <submittedName>
        <fullName evidence="3">Uncharacterized protein</fullName>
    </submittedName>
</protein>
<feature type="coiled-coil region" evidence="1">
    <location>
        <begin position="130"/>
        <end position="164"/>
    </location>
</feature>
<evidence type="ECO:0000256" key="2">
    <source>
        <dbReference type="SAM" id="MobiDB-lite"/>
    </source>
</evidence>
<accession>A0A397T4P3</accession>
<organism evidence="3 4">
    <name type="scientific">Glomus cerebriforme</name>
    <dbReference type="NCBI Taxonomy" id="658196"/>
    <lineage>
        <taxon>Eukaryota</taxon>
        <taxon>Fungi</taxon>
        <taxon>Fungi incertae sedis</taxon>
        <taxon>Mucoromycota</taxon>
        <taxon>Glomeromycotina</taxon>
        <taxon>Glomeromycetes</taxon>
        <taxon>Glomerales</taxon>
        <taxon>Glomeraceae</taxon>
        <taxon>Glomus</taxon>
    </lineage>
</organism>
<name>A0A397T4P3_9GLOM</name>
<keyword evidence="1" id="KW-0175">Coiled coil</keyword>
<reference evidence="3 4" key="1">
    <citation type="submission" date="2018-06" db="EMBL/GenBank/DDBJ databases">
        <title>Comparative genomics reveals the genomic features of Rhizophagus irregularis, R. cerebriforme, R. diaphanum and Gigaspora rosea, and their symbiotic lifestyle signature.</title>
        <authorList>
            <person name="Morin E."/>
            <person name="San Clemente H."/>
            <person name="Chen E.C.H."/>
            <person name="De La Providencia I."/>
            <person name="Hainaut M."/>
            <person name="Kuo A."/>
            <person name="Kohler A."/>
            <person name="Murat C."/>
            <person name="Tang N."/>
            <person name="Roy S."/>
            <person name="Loubradou J."/>
            <person name="Henrissat B."/>
            <person name="Grigoriev I.V."/>
            <person name="Corradi N."/>
            <person name="Roux C."/>
            <person name="Martin F.M."/>
        </authorList>
    </citation>
    <scope>NUCLEOTIDE SEQUENCE [LARGE SCALE GENOMIC DNA]</scope>
    <source>
        <strain evidence="3 4">DAOM 227022</strain>
    </source>
</reference>
<evidence type="ECO:0000256" key="1">
    <source>
        <dbReference type="SAM" id="Coils"/>
    </source>
</evidence>
<feature type="region of interest" description="Disordered" evidence="2">
    <location>
        <begin position="206"/>
        <end position="226"/>
    </location>
</feature>
<evidence type="ECO:0000313" key="4">
    <source>
        <dbReference type="Proteomes" id="UP000265703"/>
    </source>
</evidence>
<gene>
    <name evidence="3" type="ORF">C1645_819761</name>
</gene>
<dbReference type="EMBL" id="QKYT01000110">
    <property type="protein sequence ID" value="RIA93133.1"/>
    <property type="molecule type" value="Genomic_DNA"/>
</dbReference>
<keyword evidence="4" id="KW-1185">Reference proteome</keyword>
<feature type="compositionally biased region" description="Basic and acidic residues" evidence="2">
    <location>
        <begin position="206"/>
        <end position="221"/>
    </location>
</feature>
<dbReference type="Proteomes" id="UP000265703">
    <property type="component" value="Unassembled WGS sequence"/>
</dbReference>
<evidence type="ECO:0000313" key="3">
    <source>
        <dbReference type="EMBL" id="RIA93133.1"/>
    </source>
</evidence>
<dbReference type="AlphaFoldDB" id="A0A397T4P3"/>